<evidence type="ECO:0000259" key="1">
    <source>
        <dbReference type="Pfam" id="PF12680"/>
    </source>
</evidence>
<evidence type="ECO:0000313" key="3">
    <source>
        <dbReference type="Proteomes" id="UP001596056"/>
    </source>
</evidence>
<reference evidence="3" key="1">
    <citation type="journal article" date="2019" name="Int. J. Syst. Evol. Microbiol.">
        <title>The Global Catalogue of Microorganisms (GCM) 10K type strain sequencing project: providing services to taxonomists for standard genome sequencing and annotation.</title>
        <authorList>
            <consortium name="The Broad Institute Genomics Platform"/>
            <consortium name="The Broad Institute Genome Sequencing Center for Infectious Disease"/>
            <person name="Wu L."/>
            <person name="Ma J."/>
        </authorList>
    </citation>
    <scope>NUCLEOTIDE SEQUENCE [LARGE SCALE GENOMIC DNA]</scope>
    <source>
        <strain evidence="3">KACC 11588</strain>
    </source>
</reference>
<proteinExistence type="predicted"/>
<dbReference type="Proteomes" id="UP001596056">
    <property type="component" value="Unassembled WGS sequence"/>
</dbReference>
<sequence length="122" mass="13667">MQHNPNVPNGAEAFYGDFEGFFKQNSESHVMIHHAIAEGDLVVLHLNSKLSEQDRGRAIVDIFRVEDGKIVEHFDVIRTFLRGPSTGTRCSTGTTTNRTWRPCPGTFHRVRTATATLEGTKE</sequence>
<dbReference type="SUPFAM" id="SSF54427">
    <property type="entry name" value="NTF2-like"/>
    <property type="match status" value="1"/>
</dbReference>
<dbReference type="Gene3D" id="3.10.450.50">
    <property type="match status" value="1"/>
</dbReference>
<evidence type="ECO:0000313" key="2">
    <source>
        <dbReference type="EMBL" id="MFC5565047.1"/>
    </source>
</evidence>
<gene>
    <name evidence="2" type="ORF">ACFPOC_01255</name>
</gene>
<dbReference type="InterPro" id="IPR032710">
    <property type="entry name" value="NTF2-like_dom_sf"/>
</dbReference>
<feature type="domain" description="SnoaL-like" evidence="1">
    <location>
        <begin position="3"/>
        <end position="73"/>
    </location>
</feature>
<dbReference type="InterPro" id="IPR037401">
    <property type="entry name" value="SnoaL-like"/>
</dbReference>
<accession>A0ABW0S821</accession>
<organism evidence="2 3">
    <name type="scientific">Rubellimicrobium aerolatum</name>
    <dbReference type="NCBI Taxonomy" id="490979"/>
    <lineage>
        <taxon>Bacteria</taxon>
        <taxon>Pseudomonadati</taxon>
        <taxon>Pseudomonadota</taxon>
        <taxon>Alphaproteobacteria</taxon>
        <taxon>Rhodobacterales</taxon>
        <taxon>Roseobacteraceae</taxon>
        <taxon>Rubellimicrobium</taxon>
    </lineage>
</organism>
<dbReference type="EMBL" id="JBHSNA010000001">
    <property type="protein sequence ID" value="MFC5565047.1"/>
    <property type="molecule type" value="Genomic_DNA"/>
</dbReference>
<name>A0ABW0S821_9RHOB</name>
<dbReference type="RefSeq" id="WP_209837479.1">
    <property type="nucleotide sequence ID" value="NZ_JAGGJP010000001.1"/>
</dbReference>
<comment type="caution">
    <text evidence="2">The sequence shown here is derived from an EMBL/GenBank/DDBJ whole genome shotgun (WGS) entry which is preliminary data.</text>
</comment>
<dbReference type="Pfam" id="PF12680">
    <property type="entry name" value="SnoaL_2"/>
    <property type="match status" value="1"/>
</dbReference>
<keyword evidence="3" id="KW-1185">Reference proteome</keyword>
<protein>
    <submittedName>
        <fullName evidence="2">Nuclear transport factor 2 family protein</fullName>
    </submittedName>
</protein>